<evidence type="ECO:0000256" key="1">
    <source>
        <dbReference type="SAM" id="MobiDB-lite"/>
    </source>
</evidence>
<accession>A0A4Y3QYH1</accession>
<name>A0A4Y3QYH1_STRCI</name>
<comment type="caution">
    <text evidence="2">The sequence shown here is derived from an EMBL/GenBank/DDBJ whole genome shotgun (WGS) entry which is preliminary data.</text>
</comment>
<dbReference type="EMBL" id="BJMM01000007">
    <property type="protein sequence ID" value="GEB49488.1"/>
    <property type="molecule type" value="Genomic_DNA"/>
</dbReference>
<feature type="compositionally biased region" description="Basic residues" evidence="1">
    <location>
        <begin position="79"/>
        <end position="91"/>
    </location>
</feature>
<protein>
    <submittedName>
        <fullName evidence="2">Uncharacterized protein</fullName>
    </submittedName>
</protein>
<feature type="compositionally biased region" description="Pro residues" evidence="1">
    <location>
        <begin position="67"/>
        <end position="78"/>
    </location>
</feature>
<evidence type="ECO:0000313" key="2">
    <source>
        <dbReference type="EMBL" id="GEB49488.1"/>
    </source>
</evidence>
<proteinExistence type="predicted"/>
<feature type="region of interest" description="Disordered" evidence="1">
    <location>
        <begin position="57"/>
        <end position="91"/>
    </location>
</feature>
<organism evidence="2 3">
    <name type="scientific">Streptomyces cacaoi</name>
    <dbReference type="NCBI Taxonomy" id="1898"/>
    <lineage>
        <taxon>Bacteria</taxon>
        <taxon>Bacillati</taxon>
        <taxon>Actinomycetota</taxon>
        <taxon>Actinomycetes</taxon>
        <taxon>Kitasatosporales</taxon>
        <taxon>Streptomycetaceae</taxon>
        <taxon>Streptomyces</taxon>
    </lineage>
</organism>
<evidence type="ECO:0000313" key="3">
    <source>
        <dbReference type="Proteomes" id="UP000319210"/>
    </source>
</evidence>
<dbReference type="Proteomes" id="UP000319210">
    <property type="component" value="Unassembled WGS sequence"/>
</dbReference>
<gene>
    <name evidence="2" type="ORF">SCA03_20390</name>
</gene>
<keyword evidence="3" id="KW-1185">Reference proteome</keyword>
<reference evidence="2 3" key="1">
    <citation type="submission" date="2019-06" db="EMBL/GenBank/DDBJ databases">
        <title>Whole genome shotgun sequence of Streptomyces cacaoi subsp. cacaoi NBRC 12748.</title>
        <authorList>
            <person name="Hosoyama A."/>
            <person name="Uohara A."/>
            <person name="Ohji S."/>
            <person name="Ichikawa N."/>
        </authorList>
    </citation>
    <scope>NUCLEOTIDE SEQUENCE [LARGE SCALE GENOMIC DNA]</scope>
    <source>
        <strain evidence="2 3">NBRC 12748</strain>
    </source>
</reference>
<sequence>MHAETVTTAAEYAAAPVRPPWRLRGRGRPWLPPSAPAAPPGVRPPQLRELCGRAVPAPTVPVGGRAVPPPGPVAGPPHPRPRRPAPHLKET</sequence>
<dbReference type="AlphaFoldDB" id="A0A4Y3QYH1"/>
<feature type="compositionally biased region" description="Low complexity" evidence="1">
    <location>
        <begin position="57"/>
        <end position="66"/>
    </location>
</feature>